<dbReference type="KEGG" id="cprv:CYPRO_0381"/>
<feature type="transmembrane region" description="Helical" evidence="1">
    <location>
        <begin position="70"/>
        <end position="94"/>
    </location>
</feature>
<proteinExistence type="predicted"/>
<name>A0A345UGR7_9BACT</name>
<protein>
    <submittedName>
        <fullName evidence="2">Uncharacterized protein</fullName>
    </submittedName>
</protein>
<evidence type="ECO:0000313" key="2">
    <source>
        <dbReference type="EMBL" id="AXI99668.1"/>
    </source>
</evidence>
<dbReference type="AlphaFoldDB" id="A0A345UGR7"/>
<keyword evidence="1" id="KW-0472">Membrane</keyword>
<sequence length="109" mass="11320">MPGWALQAFGLEFGCVRIPTSEAATTRVRPYDTPGCGKCLKCRGQAFPACSFANGLACLRFVAQIRGEPAFAAFGGGAFAGGVVFDLIALYASYAEVGRFGVGEVEAAD</sequence>
<dbReference type="Proteomes" id="UP000254808">
    <property type="component" value="Chromosome"/>
</dbReference>
<evidence type="ECO:0000256" key="1">
    <source>
        <dbReference type="SAM" id="Phobius"/>
    </source>
</evidence>
<dbReference type="EMBL" id="CP027806">
    <property type="protein sequence ID" value="AXI99668.1"/>
    <property type="molecule type" value="Genomic_DNA"/>
</dbReference>
<gene>
    <name evidence="2" type="ORF">CYPRO_0381</name>
</gene>
<keyword evidence="1" id="KW-0812">Transmembrane</keyword>
<keyword evidence="1" id="KW-1133">Transmembrane helix</keyword>
<reference evidence="2 3" key="1">
    <citation type="submission" date="2018-03" db="EMBL/GenBank/DDBJ databases">
        <title>Phenotypic and genomic properties of Cyclonatronum proteinivorum gen. nov., sp. nov., a haloalkaliphilic bacteroidete from soda lakes possessing Na+-translocating rhodopsin.</title>
        <authorList>
            <person name="Toshchakov S.V."/>
            <person name="Korzhenkov A."/>
            <person name="Samarov N.I."/>
            <person name="Kublanov I.V."/>
            <person name="Muntyan M.S."/>
            <person name="Sorokin D.Y."/>
        </authorList>
    </citation>
    <scope>NUCLEOTIDE SEQUENCE [LARGE SCALE GENOMIC DNA]</scope>
    <source>
        <strain evidence="2 3">Omega</strain>
    </source>
</reference>
<keyword evidence="3" id="KW-1185">Reference proteome</keyword>
<organism evidence="2 3">
    <name type="scientific">Cyclonatronum proteinivorum</name>
    <dbReference type="NCBI Taxonomy" id="1457365"/>
    <lineage>
        <taxon>Bacteria</taxon>
        <taxon>Pseudomonadati</taxon>
        <taxon>Balneolota</taxon>
        <taxon>Balneolia</taxon>
        <taxon>Balneolales</taxon>
        <taxon>Cyclonatronaceae</taxon>
        <taxon>Cyclonatronum</taxon>
    </lineage>
</organism>
<accession>A0A345UGR7</accession>
<evidence type="ECO:0000313" key="3">
    <source>
        <dbReference type="Proteomes" id="UP000254808"/>
    </source>
</evidence>